<dbReference type="Proteomes" id="UP000014115">
    <property type="component" value="Unassembled WGS sequence"/>
</dbReference>
<keyword evidence="6 11" id="KW-0548">Nucleotidyltransferase</keyword>
<dbReference type="PANTHER" id="PTHR39321:SF3">
    <property type="entry name" value="PHOSPHOPANTETHEINE ADENYLYLTRANSFERASE"/>
    <property type="match status" value="1"/>
</dbReference>
<dbReference type="PATRIC" id="fig|740709.3.peg.1897"/>
<dbReference type="Gene3D" id="3.40.50.620">
    <property type="entry name" value="HUPs"/>
    <property type="match status" value="1"/>
</dbReference>
<evidence type="ECO:0000256" key="6">
    <source>
        <dbReference type="ARBA" id="ARBA00022695"/>
    </source>
</evidence>
<reference evidence="13 14" key="1">
    <citation type="journal article" date="2012" name="J. Bacteriol.">
        <title>Genome Sequence of Idiomarina xiamenensis Type Strain 10-D-4.</title>
        <authorList>
            <person name="Lai Q."/>
            <person name="Wang L."/>
            <person name="Wang W."/>
            <person name="Shao Z."/>
        </authorList>
    </citation>
    <scope>NUCLEOTIDE SEQUENCE [LARGE SCALE GENOMIC DNA]</scope>
    <source>
        <strain evidence="13 14">10-D-4</strain>
    </source>
</reference>
<evidence type="ECO:0000256" key="11">
    <source>
        <dbReference type="HAMAP-Rule" id="MF_00244"/>
    </source>
</evidence>
<evidence type="ECO:0000256" key="10">
    <source>
        <dbReference type="ARBA" id="ARBA00048721"/>
    </source>
</evidence>
<dbReference type="HAMAP" id="MF_00244">
    <property type="entry name" value="NaMN_adenylyltr"/>
    <property type="match status" value="1"/>
</dbReference>
<proteinExistence type="inferred from homology"/>
<dbReference type="InterPro" id="IPR004821">
    <property type="entry name" value="Cyt_trans-like"/>
</dbReference>
<gene>
    <name evidence="11" type="primary">nadD</name>
    <name evidence="13" type="ORF">A10D4_09374</name>
</gene>
<keyword evidence="8 11" id="KW-0067">ATP-binding</keyword>
<dbReference type="EC" id="2.7.7.18" evidence="11"/>
<evidence type="ECO:0000256" key="1">
    <source>
        <dbReference type="ARBA" id="ARBA00002324"/>
    </source>
</evidence>
<evidence type="ECO:0000313" key="13">
    <source>
        <dbReference type="EMBL" id="EKE82804.1"/>
    </source>
</evidence>
<dbReference type="SUPFAM" id="SSF52374">
    <property type="entry name" value="Nucleotidylyl transferase"/>
    <property type="match status" value="1"/>
</dbReference>
<evidence type="ECO:0000256" key="8">
    <source>
        <dbReference type="ARBA" id="ARBA00022840"/>
    </source>
</evidence>
<name>K2KJN7_9GAMM</name>
<dbReference type="AlphaFoldDB" id="K2KJN7"/>
<dbReference type="Pfam" id="PF01467">
    <property type="entry name" value="CTP_transf_like"/>
    <property type="match status" value="1"/>
</dbReference>
<dbReference type="CDD" id="cd02165">
    <property type="entry name" value="NMNAT"/>
    <property type="match status" value="1"/>
</dbReference>
<keyword evidence="7 11" id="KW-0547">Nucleotide-binding</keyword>
<feature type="domain" description="Cytidyltransferase-like" evidence="12">
    <location>
        <begin position="11"/>
        <end position="188"/>
    </location>
</feature>
<organism evidence="13 14">
    <name type="scientific">Idiomarina xiamenensis 10-D-4</name>
    <dbReference type="NCBI Taxonomy" id="740709"/>
    <lineage>
        <taxon>Bacteria</taxon>
        <taxon>Pseudomonadati</taxon>
        <taxon>Pseudomonadota</taxon>
        <taxon>Gammaproteobacteria</taxon>
        <taxon>Alteromonadales</taxon>
        <taxon>Idiomarinaceae</taxon>
        <taxon>Idiomarina</taxon>
    </lineage>
</organism>
<dbReference type="PANTHER" id="PTHR39321">
    <property type="entry name" value="NICOTINATE-NUCLEOTIDE ADENYLYLTRANSFERASE-RELATED"/>
    <property type="match status" value="1"/>
</dbReference>
<accession>K2KJN7</accession>
<dbReference type="STRING" id="740709.A10D4_09374"/>
<evidence type="ECO:0000256" key="9">
    <source>
        <dbReference type="ARBA" id="ARBA00023027"/>
    </source>
</evidence>
<keyword evidence="14" id="KW-1185">Reference proteome</keyword>
<dbReference type="NCBIfam" id="NF000839">
    <property type="entry name" value="PRK00071.1-1"/>
    <property type="match status" value="1"/>
</dbReference>
<comment type="catalytic activity">
    <reaction evidence="10 11">
        <text>nicotinate beta-D-ribonucleotide + ATP + H(+) = deamido-NAD(+) + diphosphate</text>
        <dbReference type="Rhea" id="RHEA:22860"/>
        <dbReference type="ChEBI" id="CHEBI:15378"/>
        <dbReference type="ChEBI" id="CHEBI:30616"/>
        <dbReference type="ChEBI" id="CHEBI:33019"/>
        <dbReference type="ChEBI" id="CHEBI:57502"/>
        <dbReference type="ChEBI" id="CHEBI:58437"/>
        <dbReference type="EC" id="2.7.7.18"/>
    </reaction>
</comment>
<protein>
    <recommendedName>
        <fullName evidence="11">Probable nicotinate-nucleotide adenylyltransferase</fullName>
        <ecNumber evidence="11">2.7.7.18</ecNumber>
    </recommendedName>
    <alternativeName>
        <fullName evidence="11">Deamido-NAD(+) diphosphorylase</fullName>
    </alternativeName>
    <alternativeName>
        <fullName evidence="11">Deamido-NAD(+) pyrophosphorylase</fullName>
    </alternativeName>
    <alternativeName>
        <fullName evidence="11">Nicotinate mononucleotide adenylyltransferase</fullName>
        <shortName evidence="11">NaMN adenylyltransferase</shortName>
    </alternativeName>
</protein>
<dbReference type="GO" id="GO:0005524">
    <property type="term" value="F:ATP binding"/>
    <property type="evidence" value="ECO:0007669"/>
    <property type="project" value="UniProtKB-KW"/>
</dbReference>
<evidence type="ECO:0000256" key="5">
    <source>
        <dbReference type="ARBA" id="ARBA00022679"/>
    </source>
</evidence>
<dbReference type="NCBIfam" id="TIGR00125">
    <property type="entry name" value="cyt_tran_rel"/>
    <property type="match status" value="1"/>
</dbReference>
<keyword evidence="5 11" id="KW-0808">Transferase</keyword>
<dbReference type="InterPro" id="IPR005248">
    <property type="entry name" value="NadD/NMNAT"/>
</dbReference>
<evidence type="ECO:0000313" key="14">
    <source>
        <dbReference type="Proteomes" id="UP000014115"/>
    </source>
</evidence>
<dbReference type="GO" id="GO:0009435">
    <property type="term" value="P:NAD+ biosynthetic process"/>
    <property type="evidence" value="ECO:0007669"/>
    <property type="project" value="UniProtKB-UniRule"/>
</dbReference>
<evidence type="ECO:0000256" key="7">
    <source>
        <dbReference type="ARBA" id="ARBA00022741"/>
    </source>
</evidence>
<dbReference type="RefSeq" id="WP_008489157.1">
    <property type="nucleotide sequence ID" value="NZ_AMRG01000011.1"/>
</dbReference>
<comment type="similarity">
    <text evidence="3 11">Belongs to the NadD family.</text>
</comment>
<comment type="function">
    <text evidence="1 11">Catalyzes the reversible adenylation of nicotinate mononucleotide (NaMN) to nicotinic acid adenine dinucleotide (NaAD).</text>
</comment>
<comment type="caution">
    <text evidence="13">The sequence shown here is derived from an EMBL/GenBank/DDBJ whole genome shotgun (WGS) entry which is preliminary data.</text>
</comment>
<keyword evidence="4 11" id="KW-0662">Pyridine nucleotide biosynthesis</keyword>
<keyword evidence="9 11" id="KW-0520">NAD</keyword>
<evidence type="ECO:0000256" key="2">
    <source>
        <dbReference type="ARBA" id="ARBA00005019"/>
    </source>
</evidence>
<dbReference type="NCBIfam" id="TIGR00482">
    <property type="entry name" value="nicotinate (nicotinamide) nucleotide adenylyltransferase"/>
    <property type="match status" value="1"/>
</dbReference>
<evidence type="ECO:0000256" key="4">
    <source>
        <dbReference type="ARBA" id="ARBA00022642"/>
    </source>
</evidence>
<dbReference type="OrthoDB" id="5295945at2"/>
<dbReference type="EMBL" id="AMRG01000011">
    <property type="protein sequence ID" value="EKE82804.1"/>
    <property type="molecule type" value="Genomic_DNA"/>
</dbReference>
<dbReference type="eggNOG" id="COG1057">
    <property type="taxonomic scope" value="Bacteria"/>
</dbReference>
<comment type="pathway">
    <text evidence="2 11">Cofactor biosynthesis; NAD(+) biosynthesis; deamido-NAD(+) from nicotinate D-ribonucleotide: step 1/1.</text>
</comment>
<dbReference type="InterPro" id="IPR014729">
    <property type="entry name" value="Rossmann-like_a/b/a_fold"/>
</dbReference>
<evidence type="ECO:0000259" key="12">
    <source>
        <dbReference type="Pfam" id="PF01467"/>
    </source>
</evidence>
<dbReference type="GO" id="GO:0004515">
    <property type="term" value="F:nicotinate-nucleotide adenylyltransferase activity"/>
    <property type="evidence" value="ECO:0007669"/>
    <property type="project" value="UniProtKB-UniRule"/>
</dbReference>
<sequence length="216" mass="24134">MKSSDIPLRAIFGGTFDPIHQGHTGALLSLAAQLPISQIHLLPSAIPPHRAQPQASAEQRFAMTQLAAQQDPRLLADDWELQQQRPSYSSVTLAQFGQRFAGQSLLFVMGMDAFLGLPSWHQWQQLFVHAHIVVMARPGYHLSDAEPTLQQCLQQRRCSAAQLQQQPAGGIYLADTQLIDISATALRQALRQQQGHSQKLLYPAVFDYIRAHHLYQ</sequence>
<dbReference type="UniPathway" id="UPA00253">
    <property type="reaction ID" value="UER00332"/>
</dbReference>
<evidence type="ECO:0000256" key="3">
    <source>
        <dbReference type="ARBA" id="ARBA00009014"/>
    </source>
</evidence>